<dbReference type="InterPro" id="IPR036638">
    <property type="entry name" value="HLH_DNA-bd_sf"/>
</dbReference>
<sequence>MNDYLLCIFLSLFSTSSLNISNLMYNTNNNNNQEKSNMQQTGSGLTRYRSAPSSYFADLLNSNTSGGEFGADDFEQIFNPRASSPEKQRIFPRFTSNSETIQENRSSNIFVQPQSQSQLNLPPRNNNEQLKKRQDYSEMMSHNVVGSDQAPNYVMDNSYTGVLGSHMKIEGGGSEFGGMGNNIGPEAASFSSASRFNIDDFSWDDSTVLSDNFLHELAADNDSKTLMMYEHCDEQNKEGGNRPTTRLLHHLSLPSSSSSELSAMEKLFQDSVPCRIRAKRGFATHPRSIAERVRRTKISERMRKLQELVPNMEKQTSTADMLDLAVDYIKDLQTQVKKLSDNRANCSCSGKGKS</sequence>
<dbReference type="EMBL" id="JBJXBP010000001">
    <property type="protein sequence ID" value="KAL3850095.1"/>
    <property type="molecule type" value="Genomic_DNA"/>
</dbReference>
<accession>A0ABD3UM15</accession>
<dbReference type="PANTHER" id="PTHR16223">
    <property type="entry name" value="TRANSCRIPTION FACTOR BHLH83-RELATED"/>
    <property type="match status" value="1"/>
</dbReference>
<evidence type="ECO:0000256" key="2">
    <source>
        <dbReference type="ARBA" id="ARBA00023015"/>
    </source>
</evidence>
<dbReference type="InterPro" id="IPR045239">
    <property type="entry name" value="bHLH95_bHLH"/>
</dbReference>
<comment type="caution">
    <text evidence="8">The sequence shown here is derived from an EMBL/GenBank/DDBJ whole genome shotgun (WGS) entry which is preliminary data.</text>
</comment>
<dbReference type="InterPro" id="IPR011598">
    <property type="entry name" value="bHLH_dom"/>
</dbReference>
<dbReference type="FunFam" id="4.10.280.10:FF:000021">
    <property type="entry name" value="Transcription factor bHLH130 family"/>
    <property type="match status" value="1"/>
</dbReference>
<dbReference type="SMART" id="SM00353">
    <property type="entry name" value="HLH"/>
    <property type="match status" value="1"/>
</dbReference>
<dbReference type="CDD" id="cd11393">
    <property type="entry name" value="bHLH_AtbHLH_like"/>
    <property type="match status" value="1"/>
</dbReference>
<dbReference type="AlphaFoldDB" id="A0ABD3UM15"/>
<evidence type="ECO:0000256" key="4">
    <source>
        <dbReference type="ARBA" id="ARBA00023163"/>
    </source>
</evidence>
<dbReference type="InterPro" id="IPR045843">
    <property type="entry name" value="IND-like"/>
</dbReference>
<dbReference type="PROSITE" id="PS50888">
    <property type="entry name" value="BHLH"/>
    <property type="match status" value="1"/>
</dbReference>
<protein>
    <recommendedName>
        <fullName evidence="7">BHLH domain-containing protein</fullName>
    </recommendedName>
</protein>
<dbReference type="GO" id="GO:0000976">
    <property type="term" value="F:transcription cis-regulatory region binding"/>
    <property type="evidence" value="ECO:0007669"/>
    <property type="project" value="UniProtKB-ARBA"/>
</dbReference>
<comment type="subcellular location">
    <subcellularLocation>
        <location evidence="1">Nucleus</location>
    </subcellularLocation>
</comment>
<dbReference type="GO" id="GO:0005634">
    <property type="term" value="C:nucleus"/>
    <property type="evidence" value="ECO:0007669"/>
    <property type="project" value="UniProtKB-SubCell"/>
</dbReference>
<keyword evidence="2" id="KW-0805">Transcription regulation</keyword>
<evidence type="ECO:0000256" key="6">
    <source>
        <dbReference type="SAM" id="SignalP"/>
    </source>
</evidence>
<keyword evidence="4" id="KW-0804">Transcription</keyword>
<evidence type="ECO:0000313" key="8">
    <source>
        <dbReference type="EMBL" id="KAL3850095.1"/>
    </source>
</evidence>
<dbReference type="PANTHER" id="PTHR16223:SF125">
    <property type="entry name" value="OS08G0506700 PROTEIN"/>
    <property type="match status" value="1"/>
</dbReference>
<dbReference type="SUPFAM" id="SSF47459">
    <property type="entry name" value="HLH, helix-loop-helix DNA-binding domain"/>
    <property type="match status" value="1"/>
</dbReference>
<evidence type="ECO:0000313" key="9">
    <source>
        <dbReference type="Proteomes" id="UP001634393"/>
    </source>
</evidence>
<keyword evidence="3" id="KW-0238">DNA-binding</keyword>
<keyword evidence="9" id="KW-1185">Reference proteome</keyword>
<dbReference type="Gene3D" id="4.10.280.10">
    <property type="entry name" value="Helix-loop-helix DNA-binding domain"/>
    <property type="match status" value="1"/>
</dbReference>
<evidence type="ECO:0000259" key="7">
    <source>
        <dbReference type="PROSITE" id="PS50888"/>
    </source>
</evidence>
<keyword evidence="5" id="KW-0539">Nucleus</keyword>
<evidence type="ECO:0000256" key="1">
    <source>
        <dbReference type="ARBA" id="ARBA00004123"/>
    </source>
</evidence>
<dbReference type="Pfam" id="PF00010">
    <property type="entry name" value="HLH"/>
    <property type="match status" value="1"/>
</dbReference>
<feature type="domain" description="BHLH" evidence="7">
    <location>
        <begin position="282"/>
        <end position="332"/>
    </location>
</feature>
<feature type="chain" id="PRO_5044825689" description="BHLH domain-containing protein" evidence="6">
    <location>
        <begin position="18"/>
        <end position="354"/>
    </location>
</feature>
<dbReference type="Proteomes" id="UP001634393">
    <property type="component" value="Unassembled WGS sequence"/>
</dbReference>
<feature type="signal peptide" evidence="6">
    <location>
        <begin position="1"/>
        <end position="17"/>
    </location>
</feature>
<reference evidence="8 9" key="1">
    <citation type="submission" date="2024-12" db="EMBL/GenBank/DDBJ databases">
        <title>The unique morphological basis and parallel evolutionary history of personate flowers in Penstemon.</title>
        <authorList>
            <person name="Depatie T.H."/>
            <person name="Wessinger C.A."/>
        </authorList>
    </citation>
    <scope>NUCLEOTIDE SEQUENCE [LARGE SCALE GENOMIC DNA]</scope>
    <source>
        <strain evidence="8">WTNN_2</strain>
        <tissue evidence="8">Leaf</tissue>
    </source>
</reference>
<gene>
    <name evidence="8" type="ORF">ACJIZ3_011977</name>
</gene>
<evidence type="ECO:0000256" key="3">
    <source>
        <dbReference type="ARBA" id="ARBA00023125"/>
    </source>
</evidence>
<organism evidence="8 9">
    <name type="scientific">Penstemon smallii</name>
    <dbReference type="NCBI Taxonomy" id="265156"/>
    <lineage>
        <taxon>Eukaryota</taxon>
        <taxon>Viridiplantae</taxon>
        <taxon>Streptophyta</taxon>
        <taxon>Embryophyta</taxon>
        <taxon>Tracheophyta</taxon>
        <taxon>Spermatophyta</taxon>
        <taxon>Magnoliopsida</taxon>
        <taxon>eudicotyledons</taxon>
        <taxon>Gunneridae</taxon>
        <taxon>Pentapetalae</taxon>
        <taxon>asterids</taxon>
        <taxon>lamiids</taxon>
        <taxon>Lamiales</taxon>
        <taxon>Plantaginaceae</taxon>
        <taxon>Cheloneae</taxon>
        <taxon>Penstemon</taxon>
    </lineage>
</organism>
<evidence type="ECO:0000256" key="5">
    <source>
        <dbReference type="ARBA" id="ARBA00023242"/>
    </source>
</evidence>
<keyword evidence="6" id="KW-0732">Signal</keyword>
<name>A0ABD3UM15_9LAMI</name>
<proteinExistence type="predicted"/>